<organism evidence="1 2">
    <name type="scientific">Bursaphelenchus okinawaensis</name>
    <dbReference type="NCBI Taxonomy" id="465554"/>
    <lineage>
        <taxon>Eukaryota</taxon>
        <taxon>Metazoa</taxon>
        <taxon>Ecdysozoa</taxon>
        <taxon>Nematoda</taxon>
        <taxon>Chromadorea</taxon>
        <taxon>Rhabditida</taxon>
        <taxon>Tylenchina</taxon>
        <taxon>Tylenchomorpha</taxon>
        <taxon>Aphelenchoidea</taxon>
        <taxon>Aphelenchoididae</taxon>
        <taxon>Bursaphelenchus</taxon>
    </lineage>
</organism>
<sequence length="315" mass="36137">MQRGRRIAQLIEAMDNRPPVDSIDTYPWYNPNMILVHDDLKPIYYPLSVDDQTYEFLNTSISLSQNFCLQVFYGMCTIFLQTITTKTTINGILGRGRMFVFSSEQIGAFLGADTGGWDRSEKSVIDLGAGDGYVTKNFSPYFSKIYATEASTVMEYRLRQKGFEVLPKDDWTSKGPFNLISALNLLDRFFDPAKLLRDLFYVAKRDKCMVLMAIVLPIKQYVEFHPDGRRKTKADTVINVFGRHYEEHLNTFVTNVLRPNGFELVRWAKVPYLCEGDANGAYYKLDDALLLLKPIESFTQAEPHPHTNSHVIHEL</sequence>
<dbReference type="SUPFAM" id="SSF53335">
    <property type="entry name" value="S-adenosyl-L-methionine-dependent methyltransferases"/>
    <property type="match status" value="1"/>
</dbReference>
<dbReference type="AlphaFoldDB" id="A0A811LKS8"/>
<dbReference type="Pfam" id="PF05219">
    <property type="entry name" value="DREV"/>
    <property type="match status" value="1"/>
</dbReference>
<dbReference type="PANTHER" id="PTHR12890">
    <property type="entry name" value="DREV PROTEIN"/>
    <property type="match status" value="1"/>
</dbReference>
<dbReference type="OrthoDB" id="199041at2759"/>
<evidence type="ECO:0000313" key="2">
    <source>
        <dbReference type="Proteomes" id="UP000614601"/>
    </source>
</evidence>
<dbReference type="EMBL" id="CAJFCW020000006">
    <property type="protein sequence ID" value="CAG9125125.1"/>
    <property type="molecule type" value="Genomic_DNA"/>
</dbReference>
<dbReference type="Gene3D" id="3.40.50.150">
    <property type="entry name" value="Vaccinia Virus protein VP39"/>
    <property type="match status" value="1"/>
</dbReference>
<evidence type="ECO:0000313" key="1">
    <source>
        <dbReference type="EMBL" id="CAD5228845.1"/>
    </source>
</evidence>
<dbReference type="InterPro" id="IPR029063">
    <property type="entry name" value="SAM-dependent_MTases_sf"/>
</dbReference>
<reference evidence="1" key="1">
    <citation type="submission" date="2020-09" db="EMBL/GenBank/DDBJ databases">
        <authorList>
            <person name="Kikuchi T."/>
        </authorList>
    </citation>
    <scope>NUCLEOTIDE SEQUENCE</scope>
    <source>
        <strain evidence="1">SH1</strain>
    </source>
</reference>
<name>A0A811LKS8_9BILA</name>
<keyword evidence="2" id="KW-1185">Reference proteome</keyword>
<comment type="caution">
    <text evidence="1">The sequence shown here is derived from an EMBL/GenBank/DDBJ whole genome shotgun (WGS) entry which is preliminary data.</text>
</comment>
<dbReference type="PANTHER" id="PTHR12890:SF0">
    <property type="entry name" value="PROTEIN-L-HISTIDINE N-PROS-METHYLTRANSFERASE"/>
    <property type="match status" value="1"/>
</dbReference>
<dbReference type="EMBL" id="CAJFDH010000006">
    <property type="protein sequence ID" value="CAD5228845.1"/>
    <property type="molecule type" value="Genomic_DNA"/>
</dbReference>
<dbReference type="Proteomes" id="UP000614601">
    <property type="component" value="Unassembled WGS sequence"/>
</dbReference>
<dbReference type="GO" id="GO:0106370">
    <property type="term" value="F:protein-L-histidine N-pros-methyltransferase activity"/>
    <property type="evidence" value="ECO:0007669"/>
    <property type="project" value="InterPro"/>
</dbReference>
<protein>
    <recommendedName>
        <fullName evidence="3">DREV methyltransferase</fullName>
    </recommendedName>
</protein>
<dbReference type="Proteomes" id="UP000783686">
    <property type="component" value="Unassembled WGS sequence"/>
</dbReference>
<dbReference type="InterPro" id="IPR007884">
    <property type="entry name" value="METL9"/>
</dbReference>
<evidence type="ECO:0008006" key="3">
    <source>
        <dbReference type="Google" id="ProtNLM"/>
    </source>
</evidence>
<gene>
    <name evidence="1" type="ORF">BOKJ2_LOCUS12904</name>
</gene>
<accession>A0A811LKS8</accession>
<proteinExistence type="predicted"/>